<comment type="similarity">
    <text evidence="1">Belongs to the LysR transcriptional regulatory family.</text>
</comment>
<accession>A0A0X1T2N2</accession>
<organism evidence="5 6">
    <name type="scientific">Pseudomonas agarici</name>
    <dbReference type="NCBI Taxonomy" id="46677"/>
    <lineage>
        <taxon>Bacteria</taxon>
        <taxon>Pseudomonadati</taxon>
        <taxon>Pseudomonadota</taxon>
        <taxon>Gammaproteobacteria</taxon>
        <taxon>Pseudomonadales</taxon>
        <taxon>Pseudomonadaceae</taxon>
        <taxon>Pseudomonas</taxon>
    </lineage>
</organism>
<evidence type="ECO:0000256" key="4">
    <source>
        <dbReference type="ARBA" id="ARBA00023163"/>
    </source>
</evidence>
<evidence type="ECO:0000313" key="5">
    <source>
        <dbReference type="EMBL" id="AMB86312.1"/>
    </source>
</evidence>
<dbReference type="RefSeq" id="WP_060783080.1">
    <property type="nucleotide sequence ID" value="NZ_CP014135.1"/>
</dbReference>
<keyword evidence="6" id="KW-1185">Reference proteome</keyword>
<evidence type="ECO:0000256" key="1">
    <source>
        <dbReference type="ARBA" id="ARBA00009437"/>
    </source>
</evidence>
<dbReference type="OrthoDB" id="570111at2"/>
<dbReference type="Pfam" id="PF00126">
    <property type="entry name" value="HTH_1"/>
    <property type="match status" value="1"/>
</dbReference>
<dbReference type="PANTHER" id="PTHR30579">
    <property type="entry name" value="TRANSCRIPTIONAL REGULATOR"/>
    <property type="match status" value="1"/>
</dbReference>
<evidence type="ECO:0000256" key="3">
    <source>
        <dbReference type="ARBA" id="ARBA00023125"/>
    </source>
</evidence>
<name>A0A0X1T2N2_PSEAA</name>
<gene>
    <name evidence="5" type="ORF">AWM79_13765</name>
</gene>
<evidence type="ECO:0000256" key="2">
    <source>
        <dbReference type="ARBA" id="ARBA00023015"/>
    </source>
</evidence>
<reference evidence="5 6" key="1">
    <citation type="submission" date="2016-01" db="EMBL/GenBank/DDBJ databases">
        <authorList>
            <person name="McClelland M."/>
            <person name="Jain A."/>
            <person name="Saraogi P."/>
            <person name="Mendelson R."/>
            <person name="Westerman R."/>
            <person name="SanMiguel P."/>
            <person name="Csonka L."/>
        </authorList>
    </citation>
    <scope>NUCLEOTIDE SEQUENCE [LARGE SCALE GENOMIC DNA]</scope>
    <source>
        <strain evidence="5 6">NCPPB 2472</strain>
    </source>
</reference>
<dbReference type="SUPFAM" id="SSF53850">
    <property type="entry name" value="Periplasmic binding protein-like II"/>
    <property type="match status" value="1"/>
</dbReference>
<keyword evidence="3" id="KW-0238">DNA-binding</keyword>
<dbReference type="SUPFAM" id="SSF46785">
    <property type="entry name" value="Winged helix' DNA-binding domain"/>
    <property type="match status" value="1"/>
</dbReference>
<dbReference type="KEGG" id="pagb:AWM79_13765"/>
<dbReference type="EMBL" id="CP014135">
    <property type="protein sequence ID" value="AMB86312.1"/>
    <property type="molecule type" value="Genomic_DNA"/>
</dbReference>
<keyword evidence="2" id="KW-0805">Transcription regulation</keyword>
<dbReference type="PANTHER" id="PTHR30579:SF3">
    <property type="entry name" value="TRANSCRIPTIONAL REGULATORY PROTEIN"/>
    <property type="match status" value="1"/>
</dbReference>
<dbReference type="PROSITE" id="PS50931">
    <property type="entry name" value="HTH_LYSR"/>
    <property type="match status" value="1"/>
</dbReference>
<keyword evidence="4" id="KW-0804">Transcription</keyword>
<dbReference type="InterPro" id="IPR000847">
    <property type="entry name" value="LysR_HTH_N"/>
</dbReference>
<dbReference type="STRING" id="46677.AWM79_13765"/>
<protein>
    <submittedName>
        <fullName evidence="5">LysR family transcriptional regulator</fullName>
    </submittedName>
</protein>
<sequence length="295" mass="32446">MTDKKRTEVDWQDVRVFLALGRHGSLSAAARALSVNHATVARRIQSLEATLGEKLVERRSDGYVLTPSGVRTMDAASHMEAAAQTLGRGGSDDPLTGLVRVNAPPGLSQGFLIEHLSKLPVMYPGLDIDLAAGLRSISLERHQADIAVRVGRPLDGHFIAKPLGHLAFGYYGTDEVCLAVESGRAPSFISFDEENSDIREARWLAQHFPSARITFRTNNHLAQAKAASSGAGLALVPHYLGRQEPNLRICRLDSVPPELDIWLLMRPQDRKDPPIRTVADYLQSIFERERALFAD</sequence>
<evidence type="ECO:0000313" key="6">
    <source>
        <dbReference type="Proteomes" id="UP000063229"/>
    </source>
</evidence>
<dbReference type="InterPro" id="IPR005119">
    <property type="entry name" value="LysR_subst-bd"/>
</dbReference>
<dbReference type="GO" id="GO:0003677">
    <property type="term" value="F:DNA binding"/>
    <property type="evidence" value="ECO:0007669"/>
    <property type="project" value="UniProtKB-KW"/>
</dbReference>
<dbReference type="AlphaFoldDB" id="A0A0X1T2N2"/>
<dbReference type="InterPro" id="IPR050176">
    <property type="entry name" value="LTTR"/>
</dbReference>
<dbReference type="Pfam" id="PF03466">
    <property type="entry name" value="LysR_substrate"/>
    <property type="match status" value="1"/>
</dbReference>
<dbReference type="Gene3D" id="3.40.190.290">
    <property type="match status" value="1"/>
</dbReference>
<dbReference type="Proteomes" id="UP000063229">
    <property type="component" value="Chromosome"/>
</dbReference>
<dbReference type="GO" id="GO:0003700">
    <property type="term" value="F:DNA-binding transcription factor activity"/>
    <property type="evidence" value="ECO:0007669"/>
    <property type="project" value="InterPro"/>
</dbReference>
<proteinExistence type="inferred from homology"/>
<dbReference type="InterPro" id="IPR036388">
    <property type="entry name" value="WH-like_DNA-bd_sf"/>
</dbReference>
<dbReference type="Gene3D" id="1.10.10.10">
    <property type="entry name" value="Winged helix-like DNA-binding domain superfamily/Winged helix DNA-binding domain"/>
    <property type="match status" value="1"/>
</dbReference>
<dbReference type="InterPro" id="IPR036390">
    <property type="entry name" value="WH_DNA-bd_sf"/>
</dbReference>